<dbReference type="AlphaFoldDB" id="A0A9P8L2C5"/>
<organism evidence="3 4">
    <name type="scientific">Glutinoglossum americanum</name>
    <dbReference type="NCBI Taxonomy" id="1670608"/>
    <lineage>
        <taxon>Eukaryota</taxon>
        <taxon>Fungi</taxon>
        <taxon>Dikarya</taxon>
        <taxon>Ascomycota</taxon>
        <taxon>Pezizomycotina</taxon>
        <taxon>Geoglossomycetes</taxon>
        <taxon>Geoglossales</taxon>
        <taxon>Geoglossaceae</taxon>
        <taxon>Glutinoglossum</taxon>
    </lineage>
</organism>
<keyword evidence="2" id="KW-0732">Signal</keyword>
<dbReference type="Proteomes" id="UP000698800">
    <property type="component" value="Unassembled WGS sequence"/>
</dbReference>
<feature type="region of interest" description="Disordered" evidence="1">
    <location>
        <begin position="100"/>
        <end position="121"/>
    </location>
</feature>
<dbReference type="InterPro" id="IPR057394">
    <property type="entry name" value="PIGBOS1"/>
</dbReference>
<keyword evidence="4" id="KW-1185">Reference proteome</keyword>
<proteinExistence type="predicted"/>
<sequence length="121" mass="13094">MRGAFPLFLATAFGILNGVAIFQPAFADQQKEKLLQEQKETEVAPGDIPDPVETSITPSPTTESAPVQSQNKAERLPNEARFGGSLWSMMRFWGKGVSEIGEEAKSPTEGVPQDTKSGSNR</sequence>
<dbReference type="OrthoDB" id="5394869at2759"/>
<gene>
    <name evidence="3" type="ORF">FGG08_001825</name>
</gene>
<feature type="region of interest" description="Disordered" evidence="1">
    <location>
        <begin position="36"/>
        <end position="80"/>
    </location>
</feature>
<comment type="caution">
    <text evidence="3">The sequence shown here is derived from an EMBL/GenBank/DDBJ whole genome shotgun (WGS) entry which is preliminary data.</text>
</comment>
<evidence type="ECO:0000256" key="2">
    <source>
        <dbReference type="SAM" id="SignalP"/>
    </source>
</evidence>
<feature type="chain" id="PRO_5040422097" evidence="2">
    <location>
        <begin position="28"/>
        <end position="121"/>
    </location>
</feature>
<accession>A0A9P8L2C5</accession>
<dbReference type="Pfam" id="PF23670">
    <property type="entry name" value="PIGBOS1"/>
    <property type="match status" value="1"/>
</dbReference>
<name>A0A9P8L2C5_9PEZI</name>
<evidence type="ECO:0000313" key="3">
    <source>
        <dbReference type="EMBL" id="KAH0543924.1"/>
    </source>
</evidence>
<feature type="signal peptide" evidence="2">
    <location>
        <begin position="1"/>
        <end position="27"/>
    </location>
</feature>
<dbReference type="EMBL" id="JAGHQL010000025">
    <property type="protein sequence ID" value="KAH0543924.1"/>
    <property type="molecule type" value="Genomic_DNA"/>
</dbReference>
<evidence type="ECO:0000313" key="4">
    <source>
        <dbReference type="Proteomes" id="UP000698800"/>
    </source>
</evidence>
<reference evidence="3" key="1">
    <citation type="submission" date="2021-03" db="EMBL/GenBank/DDBJ databases">
        <title>Comparative genomics and phylogenomic investigation of the class Geoglossomycetes provide insights into ecological specialization and systematics.</title>
        <authorList>
            <person name="Melie T."/>
            <person name="Pirro S."/>
            <person name="Miller A.N."/>
            <person name="Quandt A."/>
        </authorList>
    </citation>
    <scope>NUCLEOTIDE SEQUENCE</scope>
    <source>
        <strain evidence="3">GBOQ0MN5Z8</strain>
    </source>
</reference>
<evidence type="ECO:0000256" key="1">
    <source>
        <dbReference type="SAM" id="MobiDB-lite"/>
    </source>
</evidence>
<protein>
    <submittedName>
        <fullName evidence="3">Uncharacterized protein</fullName>
    </submittedName>
</protein>
<feature type="compositionally biased region" description="Low complexity" evidence="1">
    <location>
        <begin position="51"/>
        <end position="66"/>
    </location>
</feature>